<dbReference type="Proteomes" id="UP000424462">
    <property type="component" value="Chromosome"/>
</dbReference>
<dbReference type="KEGG" id="cok:COCCU_01690"/>
<dbReference type="EMBL" id="CP046455">
    <property type="protein sequence ID" value="QGU06298.1"/>
    <property type="molecule type" value="Genomic_DNA"/>
</dbReference>
<name>A0A6B8WIJ1_9CORY</name>
<gene>
    <name evidence="1" type="ORF">COCCU_01690</name>
</gene>
<organism evidence="1 2">
    <name type="scientific">Corynebacterium occultum</name>
    <dbReference type="NCBI Taxonomy" id="2675219"/>
    <lineage>
        <taxon>Bacteria</taxon>
        <taxon>Bacillati</taxon>
        <taxon>Actinomycetota</taxon>
        <taxon>Actinomycetes</taxon>
        <taxon>Mycobacteriales</taxon>
        <taxon>Corynebacteriaceae</taxon>
        <taxon>Corynebacterium</taxon>
    </lineage>
</organism>
<protein>
    <submittedName>
        <fullName evidence="1">Uncharacterized protein</fullName>
    </submittedName>
</protein>
<keyword evidence="2" id="KW-1185">Reference proteome</keyword>
<evidence type="ECO:0000313" key="1">
    <source>
        <dbReference type="EMBL" id="QGU06298.1"/>
    </source>
</evidence>
<reference evidence="1 2" key="1">
    <citation type="submission" date="2019-11" db="EMBL/GenBank/DDBJ databases">
        <title>Complete genome sequence of Corynebacterium kalinowskii 1959, a novel Corynebacterium species isolated from soil of a small paddock in Vilsendorf, Germany.</title>
        <authorList>
            <person name="Schaffert L."/>
            <person name="Ruwe M."/>
            <person name="Milse J."/>
            <person name="Hanuschka K."/>
            <person name="Ortseifen V."/>
            <person name="Droste J."/>
            <person name="Brandt D."/>
            <person name="Schlueter L."/>
            <person name="Kutter Y."/>
            <person name="Vinke S."/>
            <person name="Viehoefer P."/>
            <person name="Jacob L."/>
            <person name="Luebke N.-C."/>
            <person name="Schulte-Berndt E."/>
            <person name="Hain C."/>
            <person name="Linder M."/>
            <person name="Schmidt P."/>
            <person name="Wollenschlaeger L."/>
            <person name="Luttermann T."/>
            <person name="Thieme E."/>
            <person name="Hassa J."/>
            <person name="Haak M."/>
            <person name="Wittchen M."/>
            <person name="Mentz A."/>
            <person name="Persicke M."/>
            <person name="Busche T."/>
            <person name="Ruckert C."/>
        </authorList>
    </citation>
    <scope>NUCLEOTIDE SEQUENCE [LARGE SCALE GENOMIC DNA]</scope>
    <source>
        <strain evidence="1 2">2039</strain>
    </source>
</reference>
<accession>A0A6B8WIJ1</accession>
<dbReference type="AlphaFoldDB" id="A0A6B8WIJ1"/>
<sequence>MYLGSDYSLAAKAGKGLAGVAPGVTSPVARKAPFLLPPKFAAS</sequence>
<proteinExistence type="predicted"/>
<evidence type="ECO:0000313" key="2">
    <source>
        <dbReference type="Proteomes" id="UP000424462"/>
    </source>
</evidence>